<dbReference type="RefSeq" id="WP_254757790.1">
    <property type="nucleotide sequence ID" value="NZ_JANCLT010000002.1"/>
</dbReference>
<evidence type="ECO:0000256" key="1">
    <source>
        <dbReference type="SAM" id="Phobius"/>
    </source>
</evidence>
<keyword evidence="3" id="KW-1185">Reference proteome</keyword>
<dbReference type="EMBL" id="JANCLT010000002">
    <property type="protein sequence ID" value="MCP8967881.1"/>
    <property type="molecule type" value="Genomic_DNA"/>
</dbReference>
<dbReference type="Proteomes" id="UP001156102">
    <property type="component" value="Unassembled WGS sequence"/>
</dbReference>
<feature type="transmembrane region" description="Helical" evidence="1">
    <location>
        <begin position="33"/>
        <end position="53"/>
    </location>
</feature>
<keyword evidence="1" id="KW-0812">Transmembrane</keyword>
<organism evidence="2 3">
    <name type="scientific">Ectobacillus ponti</name>
    <dbReference type="NCBI Taxonomy" id="2961894"/>
    <lineage>
        <taxon>Bacteria</taxon>
        <taxon>Bacillati</taxon>
        <taxon>Bacillota</taxon>
        <taxon>Bacilli</taxon>
        <taxon>Bacillales</taxon>
        <taxon>Bacillaceae</taxon>
        <taxon>Ectobacillus</taxon>
    </lineage>
</organism>
<sequence>MASVLGILSLALLFIVYEAPRLRKQSMRELRGFYIALGISVVFSILYVLGVPIPNPVDGLIAIFEPVAGWVNNVLGVERDS</sequence>
<name>A0AA41X2T1_9BACI</name>
<evidence type="ECO:0000313" key="2">
    <source>
        <dbReference type="EMBL" id="MCP8967881.1"/>
    </source>
</evidence>
<keyword evidence="1" id="KW-0472">Membrane</keyword>
<keyword evidence="1" id="KW-1133">Transmembrane helix</keyword>
<reference evidence="2" key="1">
    <citation type="submission" date="2022-07" db="EMBL/GenBank/DDBJ databases">
        <authorList>
            <person name="Li W.-J."/>
            <person name="Deng Q.-Q."/>
        </authorList>
    </citation>
    <scope>NUCLEOTIDE SEQUENCE</scope>
    <source>
        <strain evidence="2">SYSU M60031</strain>
    </source>
</reference>
<evidence type="ECO:0000313" key="3">
    <source>
        <dbReference type="Proteomes" id="UP001156102"/>
    </source>
</evidence>
<dbReference type="AlphaFoldDB" id="A0AA41X2T1"/>
<gene>
    <name evidence="2" type="ORF">NK662_04925</name>
</gene>
<comment type="caution">
    <text evidence="2">The sequence shown here is derived from an EMBL/GenBank/DDBJ whole genome shotgun (WGS) entry which is preliminary data.</text>
</comment>
<proteinExistence type="predicted"/>
<accession>A0AA41X2T1</accession>
<protein>
    <submittedName>
        <fullName evidence="2">Uncharacterized protein</fullName>
    </submittedName>
</protein>